<dbReference type="OrthoDB" id="8724542at2"/>
<proteinExistence type="predicted"/>
<reference evidence="1 2" key="1">
    <citation type="submission" date="2018-03" db="EMBL/GenBank/DDBJ databases">
        <authorList>
            <person name="Keele B.F."/>
        </authorList>
    </citation>
    <scope>NUCLEOTIDE SEQUENCE [LARGE SCALE GENOMIC DNA]</scope>
    <source>
        <strain evidence="1 2">CECT 8626</strain>
    </source>
</reference>
<dbReference type="RefSeq" id="WP_108854703.1">
    <property type="nucleotide sequence ID" value="NZ_OMOQ01000003.1"/>
</dbReference>
<evidence type="ECO:0000313" key="1">
    <source>
        <dbReference type="EMBL" id="SPH24660.1"/>
    </source>
</evidence>
<evidence type="ECO:0008006" key="3">
    <source>
        <dbReference type="Google" id="ProtNLM"/>
    </source>
</evidence>
<dbReference type="PANTHER" id="PTHR39600">
    <property type="entry name" value="PEPTIDASE INHIBITOR I78 FAMILY PROTEIN"/>
    <property type="match status" value="1"/>
</dbReference>
<dbReference type="InterPro" id="IPR021719">
    <property type="entry name" value="Prot_inh_I78"/>
</dbReference>
<evidence type="ECO:0000313" key="2">
    <source>
        <dbReference type="Proteomes" id="UP000244924"/>
    </source>
</evidence>
<protein>
    <recommendedName>
        <fullName evidence="3">Peptidase inhibitor I78 family protein</fullName>
    </recommendedName>
</protein>
<name>A0A2R8BML3_9RHOB</name>
<dbReference type="Pfam" id="PF11720">
    <property type="entry name" value="Inhibitor_I78"/>
    <property type="match status" value="1"/>
</dbReference>
<organism evidence="1 2">
    <name type="scientific">Albidovulum aquaemixtae</name>
    <dbReference type="NCBI Taxonomy" id="1542388"/>
    <lineage>
        <taxon>Bacteria</taxon>
        <taxon>Pseudomonadati</taxon>
        <taxon>Pseudomonadota</taxon>
        <taxon>Alphaproteobacteria</taxon>
        <taxon>Rhodobacterales</taxon>
        <taxon>Paracoccaceae</taxon>
        <taxon>Albidovulum</taxon>
    </lineage>
</organism>
<dbReference type="AlphaFoldDB" id="A0A2R8BML3"/>
<dbReference type="Proteomes" id="UP000244924">
    <property type="component" value="Unassembled WGS sequence"/>
</dbReference>
<keyword evidence="2" id="KW-1185">Reference proteome</keyword>
<dbReference type="PANTHER" id="PTHR39600:SF1">
    <property type="entry name" value="PEPTIDASE INHIBITOR I78 FAMILY PROTEIN"/>
    <property type="match status" value="1"/>
</dbReference>
<dbReference type="Gene3D" id="3.30.10.10">
    <property type="entry name" value="Trypsin Inhibitor V, subunit A"/>
    <property type="match status" value="1"/>
</dbReference>
<sequence>MRIDWTFLAVATLGLGACVATVEPEPGPGSGADACGAADLQFMVGQSEDILAAMTFPAPMRVIHPGQAVTMDYNPKRLNIEIDGVGRIARVRCG</sequence>
<dbReference type="PROSITE" id="PS51257">
    <property type="entry name" value="PROKAR_LIPOPROTEIN"/>
    <property type="match status" value="1"/>
</dbReference>
<accession>A0A2R8BML3</accession>
<dbReference type="EMBL" id="OMOQ01000003">
    <property type="protein sequence ID" value="SPH24660.1"/>
    <property type="molecule type" value="Genomic_DNA"/>
</dbReference>
<gene>
    <name evidence="1" type="ORF">DEA8626_03711</name>
</gene>